<reference evidence="7" key="2">
    <citation type="submission" date="2016-06" db="UniProtKB">
        <authorList>
            <consortium name="WormBaseParasite"/>
        </authorList>
    </citation>
    <scope>IDENTIFICATION</scope>
</reference>
<evidence type="ECO:0000313" key="6">
    <source>
        <dbReference type="Proteomes" id="UP000050741"/>
    </source>
</evidence>
<name>A0A183BRQ7_GLOPA</name>
<reference evidence="6" key="1">
    <citation type="submission" date="2014-05" db="EMBL/GenBank/DDBJ databases">
        <title>The genome and life-stage specific transcriptomes of Globodera pallida elucidate key aspects of plant parasitism by a cyst nematode.</title>
        <authorList>
            <person name="Cotton J.A."/>
            <person name="Lilley C.J."/>
            <person name="Jones L.M."/>
            <person name="Kikuchi T."/>
            <person name="Reid A.J."/>
            <person name="Thorpe P."/>
            <person name="Tsai I.J."/>
            <person name="Beasley H."/>
            <person name="Blok V."/>
            <person name="Cock P.J.A."/>
            <person name="Van den Akker S.E."/>
            <person name="Holroyd N."/>
            <person name="Hunt M."/>
            <person name="Mantelin S."/>
            <person name="Naghra H."/>
            <person name="Pain A."/>
            <person name="Palomares-Rius J.E."/>
            <person name="Zarowiecki M."/>
            <person name="Berriman M."/>
            <person name="Jones J.T."/>
            <person name="Urwin P.E."/>
        </authorList>
    </citation>
    <scope>NUCLEOTIDE SEQUENCE [LARGE SCALE GENOMIC DNA]</scope>
    <source>
        <strain evidence="6">Lindley</strain>
    </source>
</reference>
<dbReference type="Pfam" id="PF03045">
    <property type="entry name" value="DAN"/>
    <property type="match status" value="1"/>
</dbReference>
<organism evidence="6 7">
    <name type="scientific">Globodera pallida</name>
    <name type="common">Potato cyst nematode worm</name>
    <name type="synonym">Heterodera pallida</name>
    <dbReference type="NCBI Taxonomy" id="36090"/>
    <lineage>
        <taxon>Eukaryota</taxon>
        <taxon>Metazoa</taxon>
        <taxon>Ecdysozoa</taxon>
        <taxon>Nematoda</taxon>
        <taxon>Chromadorea</taxon>
        <taxon>Rhabditida</taxon>
        <taxon>Tylenchina</taxon>
        <taxon>Tylenchomorpha</taxon>
        <taxon>Tylenchoidea</taxon>
        <taxon>Heteroderidae</taxon>
        <taxon>Heteroderinae</taxon>
        <taxon>Globodera</taxon>
    </lineage>
</organism>
<keyword evidence="6" id="KW-1185">Reference proteome</keyword>
<evidence type="ECO:0000256" key="2">
    <source>
        <dbReference type="ARBA" id="ARBA00022525"/>
    </source>
</evidence>
<evidence type="ECO:0000259" key="5">
    <source>
        <dbReference type="Pfam" id="PF03045"/>
    </source>
</evidence>
<dbReference type="GO" id="GO:0005576">
    <property type="term" value="C:extracellular region"/>
    <property type="evidence" value="ECO:0007669"/>
    <property type="project" value="UniProtKB-SubCell"/>
</dbReference>
<evidence type="ECO:0000256" key="3">
    <source>
        <dbReference type="ARBA" id="ARBA00022729"/>
    </source>
</evidence>
<evidence type="ECO:0000256" key="4">
    <source>
        <dbReference type="ARBA" id="ARBA00023157"/>
    </source>
</evidence>
<comment type="subcellular location">
    <subcellularLocation>
        <location evidence="1">Secreted</location>
    </subcellularLocation>
</comment>
<keyword evidence="4" id="KW-1015">Disulfide bond</keyword>
<accession>A0A183BRQ7</accession>
<dbReference type="Gene3D" id="2.10.90.10">
    <property type="entry name" value="Cystine-knot cytokines"/>
    <property type="match status" value="1"/>
</dbReference>
<evidence type="ECO:0000313" key="7">
    <source>
        <dbReference type="WBParaSite" id="GPLIN_000329300"/>
    </source>
</evidence>
<dbReference type="InterPro" id="IPR004133">
    <property type="entry name" value="DAN_dom"/>
</dbReference>
<keyword evidence="2" id="KW-0964">Secreted</keyword>
<dbReference type="AlphaFoldDB" id="A0A183BRQ7"/>
<feature type="domain" description="DAN" evidence="5">
    <location>
        <begin position="9"/>
        <end position="104"/>
    </location>
</feature>
<proteinExistence type="predicted"/>
<evidence type="ECO:0000256" key="1">
    <source>
        <dbReference type="ARBA" id="ARBA00004613"/>
    </source>
</evidence>
<keyword evidence="3" id="KW-0732">Signal</keyword>
<protein>
    <submittedName>
        <fullName evidence="7">DAN domain-containing protein</fullName>
    </submittedName>
</protein>
<dbReference type="InterPro" id="IPR029034">
    <property type="entry name" value="Cystine-knot_cytokine"/>
</dbReference>
<sequence length="114" mass="12382">MFGGAERPQGTCRAIGHRHVVDETGCDLFAVNVNICSGSCWSLSFVDPRQSNAAGVDGTASEPVVAVFAQCCRMVEAQMLNVSIPCEDGPRTVQIPSATNCSCFDCSRRRRRRR</sequence>
<dbReference type="WBParaSite" id="GPLIN_000329300">
    <property type="protein sequence ID" value="GPLIN_000329300"/>
    <property type="gene ID" value="GPLIN_000329300"/>
</dbReference>
<dbReference type="Proteomes" id="UP000050741">
    <property type="component" value="Unassembled WGS sequence"/>
</dbReference>